<dbReference type="InterPro" id="IPR006667">
    <property type="entry name" value="SLC41_membr_dom"/>
</dbReference>
<sequence length="191" mass="19987">MAREVNVRSIVAPVLSILFLCALIELGAGKVFEEMQEYFTTLLPGLIVMVPPLLGLRGNINGALASRLGTALNAGLIEPRLTLSAEIKVNLASSLILSIIASATIGVFAFGVNLLTSAPTIGVLELMVKLIAIAVFAGFLSGLILALLTVFVAVTSYARGWDPDNITSPTMATVGDFVTIACIYLAVLLVV</sequence>
<dbReference type="GO" id="GO:0008324">
    <property type="term" value="F:monoatomic cation transmembrane transporter activity"/>
    <property type="evidence" value="ECO:0007669"/>
    <property type="project" value="InterPro"/>
</dbReference>
<keyword evidence="8 9" id="KW-0472">Membrane</keyword>
<evidence type="ECO:0000313" key="11">
    <source>
        <dbReference type="EMBL" id="GAH97019.1"/>
    </source>
</evidence>
<keyword evidence="3" id="KW-0813">Transport</keyword>
<evidence type="ECO:0000256" key="1">
    <source>
        <dbReference type="ARBA" id="ARBA00004141"/>
    </source>
</evidence>
<dbReference type="AlphaFoldDB" id="X1L3L8"/>
<dbReference type="PANTHER" id="PTHR16228">
    <property type="entry name" value="DIVALENT CATION TRANSPORTER SOLUTE CARRIER FAMILY 41"/>
    <property type="match status" value="1"/>
</dbReference>
<evidence type="ECO:0000256" key="3">
    <source>
        <dbReference type="ARBA" id="ARBA00022448"/>
    </source>
</evidence>
<keyword evidence="5" id="KW-0460">Magnesium</keyword>
<evidence type="ECO:0000256" key="8">
    <source>
        <dbReference type="ARBA" id="ARBA00023136"/>
    </source>
</evidence>
<dbReference type="GO" id="GO:0016020">
    <property type="term" value="C:membrane"/>
    <property type="evidence" value="ECO:0007669"/>
    <property type="project" value="UniProtKB-SubCell"/>
</dbReference>
<feature type="transmembrane region" description="Helical" evidence="9">
    <location>
        <begin position="170"/>
        <end position="190"/>
    </location>
</feature>
<evidence type="ECO:0000259" key="10">
    <source>
        <dbReference type="Pfam" id="PF01769"/>
    </source>
</evidence>
<comment type="subcellular location">
    <subcellularLocation>
        <location evidence="1">Membrane</location>
        <topology evidence="1">Multi-pass membrane protein</topology>
    </subcellularLocation>
</comment>
<evidence type="ECO:0000256" key="5">
    <source>
        <dbReference type="ARBA" id="ARBA00022842"/>
    </source>
</evidence>
<dbReference type="Gene3D" id="1.10.357.20">
    <property type="entry name" value="SLC41 divalent cation transporters, integral membrane domain"/>
    <property type="match status" value="1"/>
</dbReference>
<feature type="transmembrane region" description="Helical" evidence="9">
    <location>
        <begin position="12"/>
        <end position="32"/>
    </location>
</feature>
<accession>X1L3L8</accession>
<dbReference type="InterPro" id="IPR036739">
    <property type="entry name" value="SLC41_membr_dom_sf"/>
</dbReference>
<dbReference type="InterPro" id="IPR045349">
    <property type="entry name" value="SLC41A1-3"/>
</dbReference>
<keyword evidence="4 9" id="KW-0812">Transmembrane</keyword>
<comment type="similarity">
    <text evidence="2">Belongs to the SLC41A transporter family.</text>
</comment>
<evidence type="ECO:0000256" key="9">
    <source>
        <dbReference type="SAM" id="Phobius"/>
    </source>
</evidence>
<dbReference type="EMBL" id="BARV01002867">
    <property type="protein sequence ID" value="GAH97019.1"/>
    <property type="molecule type" value="Genomic_DNA"/>
</dbReference>
<name>X1L3L8_9ZZZZ</name>
<protein>
    <recommendedName>
        <fullName evidence="10">SLC41A/MgtE integral membrane domain-containing protein</fullName>
    </recommendedName>
</protein>
<keyword evidence="6 9" id="KW-1133">Transmembrane helix</keyword>
<dbReference type="Pfam" id="PF01769">
    <property type="entry name" value="MgtE"/>
    <property type="match status" value="1"/>
</dbReference>
<feature type="transmembrane region" description="Helical" evidence="9">
    <location>
        <begin position="130"/>
        <end position="158"/>
    </location>
</feature>
<evidence type="ECO:0000256" key="2">
    <source>
        <dbReference type="ARBA" id="ARBA00009749"/>
    </source>
</evidence>
<proteinExistence type="inferred from homology"/>
<comment type="caution">
    <text evidence="11">The sequence shown here is derived from an EMBL/GenBank/DDBJ whole genome shotgun (WGS) entry which is preliminary data.</text>
</comment>
<evidence type="ECO:0000256" key="4">
    <source>
        <dbReference type="ARBA" id="ARBA00022692"/>
    </source>
</evidence>
<evidence type="ECO:0000256" key="6">
    <source>
        <dbReference type="ARBA" id="ARBA00022989"/>
    </source>
</evidence>
<dbReference type="PANTHER" id="PTHR16228:SF7">
    <property type="entry name" value="SLC41A_MGTE INTEGRAL MEMBRANE DOMAIN-CONTAINING PROTEIN"/>
    <property type="match status" value="1"/>
</dbReference>
<feature type="transmembrane region" description="Helical" evidence="9">
    <location>
        <begin position="89"/>
        <end position="110"/>
    </location>
</feature>
<feature type="domain" description="SLC41A/MgtE integral membrane" evidence="10">
    <location>
        <begin position="50"/>
        <end position="184"/>
    </location>
</feature>
<gene>
    <name evidence="11" type="ORF">S06H3_07159</name>
</gene>
<organism evidence="11">
    <name type="scientific">marine sediment metagenome</name>
    <dbReference type="NCBI Taxonomy" id="412755"/>
    <lineage>
        <taxon>unclassified sequences</taxon>
        <taxon>metagenomes</taxon>
        <taxon>ecological metagenomes</taxon>
    </lineage>
</organism>
<feature type="transmembrane region" description="Helical" evidence="9">
    <location>
        <begin position="38"/>
        <end position="56"/>
    </location>
</feature>
<evidence type="ECO:0000256" key="7">
    <source>
        <dbReference type="ARBA" id="ARBA00023065"/>
    </source>
</evidence>
<dbReference type="SUPFAM" id="SSF161093">
    <property type="entry name" value="MgtE membrane domain-like"/>
    <property type="match status" value="1"/>
</dbReference>
<keyword evidence="7" id="KW-0406">Ion transport</keyword>
<reference evidence="11" key="1">
    <citation type="journal article" date="2014" name="Front. Microbiol.">
        <title>High frequency of phylogenetically diverse reductive dehalogenase-homologous genes in deep subseafloor sedimentary metagenomes.</title>
        <authorList>
            <person name="Kawai M."/>
            <person name="Futagami T."/>
            <person name="Toyoda A."/>
            <person name="Takaki Y."/>
            <person name="Nishi S."/>
            <person name="Hori S."/>
            <person name="Arai W."/>
            <person name="Tsubouchi T."/>
            <person name="Morono Y."/>
            <person name="Uchiyama I."/>
            <person name="Ito T."/>
            <person name="Fujiyama A."/>
            <person name="Inagaki F."/>
            <person name="Takami H."/>
        </authorList>
    </citation>
    <scope>NUCLEOTIDE SEQUENCE</scope>
    <source>
        <strain evidence="11">Expedition CK06-06</strain>
    </source>
</reference>